<accession>A0A0B2UUL7</accession>
<gene>
    <name evidence="1" type="ORF">Tcan_07373</name>
</gene>
<dbReference type="EMBL" id="JPKZ01003246">
    <property type="protein sequence ID" value="KHN72560.1"/>
    <property type="molecule type" value="Genomic_DNA"/>
</dbReference>
<dbReference type="AlphaFoldDB" id="A0A0B2UUL7"/>
<organism evidence="1 2">
    <name type="scientific">Toxocara canis</name>
    <name type="common">Canine roundworm</name>
    <dbReference type="NCBI Taxonomy" id="6265"/>
    <lineage>
        <taxon>Eukaryota</taxon>
        <taxon>Metazoa</taxon>
        <taxon>Ecdysozoa</taxon>
        <taxon>Nematoda</taxon>
        <taxon>Chromadorea</taxon>
        <taxon>Rhabditida</taxon>
        <taxon>Spirurina</taxon>
        <taxon>Ascaridomorpha</taxon>
        <taxon>Ascaridoidea</taxon>
        <taxon>Toxocaridae</taxon>
        <taxon>Toxocara</taxon>
    </lineage>
</organism>
<sequence length="259" mass="26911">MTCQRELTANIEHCSVAQTPKREELTDELACMERHSADWMNVFHIEMNVSELMNAAYIPVRIEMLLLEQRIAVFGTRMNANAAPLAVNEASDAAQEAVMDETATAEGVAAEWADEEVAAGEVAVMEEASTEAAAFKPVTTEASVAEPVAVETETATADVGEAEPFMAAGGDVVAGEIDDVTASEGDAPAAIKESVAAAEKGRANQDAAAQLANVTDDVAVEASADRTAVSAVCEAGTYSKKYIATKAVAEKAVAGGRAA</sequence>
<evidence type="ECO:0000313" key="2">
    <source>
        <dbReference type="Proteomes" id="UP000031036"/>
    </source>
</evidence>
<proteinExistence type="predicted"/>
<protein>
    <submittedName>
        <fullName evidence="1">Uncharacterized protein</fullName>
    </submittedName>
</protein>
<comment type="caution">
    <text evidence="1">The sequence shown here is derived from an EMBL/GenBank/DDBJ whole genome shotgun (WGS) entry which is preliminary data.</text>
</comment>
<name>A0A0B2UUL7_TOXCA</name>
<dbReference type="Proteomes" id="UP000031036">
    <property type="component" value="Unassembled WGS sequence"/>
</dbReference>
<keyword evidence="2" id="KW-1185">Reference proteome</keyword>
<reference evidence="1 2" key="1">
    <citation type="submission" date="2014-11" db="EMBL/GenBank/DDBJ databases">
        <title>Genetic blueprint of the zoonotic pathogen Toxocara canis.</title>
        <authorList>
            <person name="Zhu X.-Q."/>
            <person name="Korhonen P.K."/>
            <person name="Cai H."/>
            <person name="Young N.D."/>
            <person name="Nejsum P."/>
            <person name="von Samson-Himmelstjerna G."/>
            <person name="Boag P.R."/>
            <person name="Tan P."/>
            <person name="Li Q."/>
            <person name="Min J."/>
            <person name="Yang Y."/>
            <person name="Wang X."/>
            <person name="Fang X."/>
            <person name="Hall R.S."/>
            <person name="Hofmann A."/>
            <person name="Sternberg P.W."/>
            <person name="Jex A.R."/>
            <person name="Gasser R.B."/>
        </authorList>
    </citation>
    <scope>NUCLEOTIDE SEQUENCE [LARGE SCALE GENOMIC DNA]</scope>
    <source>
        <strain evidence="1">PN_DK_2014</strain>
    </source>
</reference>
<evidence type="ECO:0000313" key="1">
    <source>
        <dbReference type="EMBL" id="KHN72560.1"/>
    </source>
</evidence>